<dbReference type="EMBL" id="CP000679">
    <property type="protein sequence ID" value="ABP67428.1"/>
    <property type="molecule type" value="Genomic_DNA"/>
</dbReference>
<dbReference type="RefSeq" id="WP_011917362.1">
    <property type="nucleotide sequence ID" value="NC_009437.1"/>
</dbReference>
<proteinExistence type="predicted"/>
<keyword evidence="1" id="KW-0472">Membrane</keyword>
<evidence type="ECO:0000256" key="1">
    <source>
        <dbReference type="SAM" id="Phobius"/>
    </source>
</evidence>
<keyword evidence="1" id="KW-1133">Transmembrane helix</keyword>
<dbReference type="HOGENOM" id="CLU_1493550_0_0_9"/>
<dbReference type="Proteomes" id="UP000000256">
    <property type="component" value="Chromosome"/>
</dbReference>
<evidence type="ECO:0000313" key="2">
    <source>
        <dbReference type="EMBL" id="ABP67428.1"/>
    </source>
</evidence>
<organism evidence="2 3">
    <name type="scientific">Caldicellulosiruptor saccharolyticus (strain ATCC 43494 / DSM 8903 / Tp8T 6331)</name>
    <dbReference type="NCBI Taxonomy" id="351627"/>
    <lineage>
        <taxon>Bacteria</taxon>
        <taxon>Bacillati</taxon>
        <taxon>Bacillota</taxon>
        <taxon>Bacillota incertae sedis</taxon>
        <taxon>Caldicellulosiruptorales</taxon>
        <taxon>Caldicellulosiruptoraceae</taxon>
        <taxon>Caldicellulosiruptor</taxon>
    </lineage>
</organism>
<gene>
    <name evidence="2" type="ordered locus">Csac_1843</name>
</gene>
<accession>A4XKJ3</accession>
<sequence length="180" mass="21342">MNMFKHIKEMKTKLVSILCVILIVYIILSIFIMRSSNQHIYVYHEPSMVKLSFGESKYFSTIGLLKVSLEKITKEKYFITYSQITGNQSYFGLTLIIEDLARKNIDKSAFEYIYIEDTTTKQKFYPIPYYEIENFPTDKPLGYKVKFYAKFLPLPYQTSSINIYFKFSNKLFVLKNVDIR</sequence>
<keyword evidence="3" id="KW-1185">Reference proteome</keyword>
<dbReference type="STRING" id="351627.Csac_1843"/>
<name>A4XKJ3_CALS8</name>
<keyword evidence="1" id="KW-0812">Transmembrane</keyword>
<evidence type="ECO:0000313" key="3">
    <source>
        <dbReference type="Proteomes" id="UP000000256"/>
    </source>
</evidence>
<dbReference type="KEGG" id="csc:Csac_1843"/>
<dbReference type="AlphaFoldDB" id="A4XKJ3"/>
<protein>
    <submittedName>
        <fullName evidence="2">Uncharacterized protein</fullName>
    </submittedName>
</protein>
<feature type="transmembrane region" description="Helical" evidence="1">
    <location>
        <begin position="12"/>
        <end position="33"/>
    </location>
</feature>
<reference evidence="2 3" key="1">
    <citation type="journal article" date="2008" name="Appl. Environ. Microbiol.">
        <title>Hydrogenomics of the extremely thermophilic bacterium Caldicellulosiruptor saccharolyticus.</title>
        <authorList>
            <person name="van de Werken H.J."/>
            <person name="Verhaart M.R."/>
            <person name="VanFossen A.L."/>
            <person name="Willquist K."/>
            <person name="Lewis D.L."/>
            <person name="Nichols J.D."/>
            <person name="Goorissen H.P."/>
            <person name="Mongodin E.F."/>
            <person name="Nelson K.E."/>
            <person name="van Niel E.W."/>
            <person name="Stams A.J."/>
            <person name="Ward D.E."/>
            <person name="de Vos W.M."/>
            <person name="van der Oost J."/>
            <person name="Kelly R.M."/>
            <person name="Kengen S.W."/>
        </authorList>
    </citation>
    <scope>NUCLEOTIDE SEQUENCE [LARGE SCALE GENOMIC DNA]</scope>
    <source>
        <strain evidence="3">ATCC 43494 / DSM 8903 / Tp8T 6331</strain>
    </source>
</reference>
<dbReference type="eggNOG" id="ENOG5033D49">
    <property type="taxonomic scope" value="Bacteria"/>
</dbReference>